<reference evidence="2" key="1">
    <citation type="journal article" date="2022" name="Cell">
        <title>Design, construction, and in vivo augmentation of a complex gut microbiome.</title>
        <authorList>
            <person name="Cheng A.G."/>
            <person name="Ho P.Y."/>
            <person name="Aranda-Diaz A."/>
            <person name="Jain S."/>
            <person name="Yu F.B."/>
            <person name="Meng X."/>
            <person name="Wang M."/>
            <person name="Iakiviak M."/>
            <person name="Nagashima K."/>
            <person name="Zhao A."/>
            <person name="Murugkar P."/>
            <person name="Patil A."/>
            <person name="Atabakhsh K."/>
            <person name="Weakley A."/>
            <person name="Yan J."/>
            <person name="Brumbaugh A.R."/>
            <person name="Higginbottom S."/>
            <person name="Dimas A."/>
            <person name="Shiver A.L."/>
            <person name="Deutschbauer A."/>
            <person name="Neff N."/>
            <person name="Sonnenburg J.L."/>
            <person name="Huang K.C."/>
            <person name="Fischbach M.A."/>
        </authorList>
    </citation>
    <scope>NUCLEOTIDE SEQUENCE</scope>
    <source>
        <strain evidence="2">DSM 19829</strain>
    </source>
</reference>
<accession>A0ABY5VKY5</accession>
<evidence type="ECO:0000256" key="1">
    <source>
        <dbReference type="SAM" id="SignalP"/>
    </source>
</evidence>
<keyword evidence="3" id="KW-1185">Reference proteome</keyword>
<sequence>MKKRMLAILTAGAVCMAMPLTAFAEETTQELTATLTADPAYTVTIPGTVSMGNDGAVVDVTAEDVENLPEGQKISVTIAGTQAYRNQMVLECNAADSPTGMNTSIRYQIIPESGEVIETTGDKDQANGKEVAAFTGSETKQYTIMPVIAGRYEYNVAYTGNITFGIGLADL</sequence>
<gene>
    <name evidence="2" type="ORF">NQ502_06435</name>
</gene>
<feature type="chain" id="PRO_5047548292" evidence="1">
    <location>
        <begin position="25"/>
        <end position="171"/>
    </location>
</feature>
<name>A0ABY5VKY5_9FIRM</name>
<keyword evidence="1" id="KW-0732">Signal</keyword>
<dbReference type="SUPFAM" id="SSF49319">
    <property type="entry name" value="Actinoxanthin-like"/>
    <property type="match status" value="1"/>
</dbReference>
<organism evidence="2 3">
    <name type="scientific">Ruminococcus gauvreauii</name>
    <dbReference type="NCBI Taxonomy" id="438033"/>
    <lineage>
        <taxon>Bacteria</taxon>
        <taxon>Bacillati</taxon>
        <taxon>Bacillota</taxon>
        <taxon>Clostridia</taxon>
        <taxon>Eubacteriales</taxon>
        <taxon>Oscillospiraceae</taxon>
        <taxon>Ruminococcus</taxon>
    </lineage>
</organism>
<dbReference type="Proteomes" id="UP001060164">
    <property type="component" value="Chromosome"/>
</dbReference>
<protein>
    <submittedName>
        <fullName evidence="2">Uncharacterized protein</fullName>
    </submittedName>
</protein>
<feature type="signal peptide" evidence="1">
    <location>
        <begin position="1"/>
        <end position="24"/>
    </location>
</feature>
<dbReference type="RefSeq" id="WP_028530415.1">
    <property type="nucleotide sequence ID" value="NZ_CABLBR010000002.1"/>
</dbReference>
<dbReference type="InterPro" id="IPR027273">
    <property type="entry name" value="Neocarzinostatin-like"/>
</dbReference>
<proteinExistence type="predicted"/>
<evidence type="ECO:0000313" key="3">
    <source>
        <dbReference type="Proteomes" id="UP001060164"/>
    </source>
</evidence>
<dbReference type="EMBL" id="CP102290">
    <property type="protein sequence ID" value="UWP60666.1"/>
    <property type="molecule type" value="Genomic_DNA"/>
</dbReference>
<evidence type="ECO:0000313" key="2">
    <source>
        <dbReference type="EMBL" id="UWP60666.1"/>
    </source>
</evidence>